<comment type="caution">
    <text evidence="1">The sequence shown here is derived from an EMBL/GenBank/DDBJ whole genome shotgun (WGS) entry which is preliminary data.</text>
</comment>
<dbReference type="AlphaFoldDB" id="A0A9Q0S022"/>
<organism evidence="1 2">
    <name type="scientific">Pseudolycoriella hygida</name>
    <dbReference type="NCBI Taxonomy" id="35572"/>
    <lineage>
        <taxon>Eukaryota</taxon>
        <taxon>Metazoa</taxon>
        <taxon>Ecdysozoa</taxon>
        <taxon>Arthropoda</taxon>
        <taxon>Hexapoda</taxon>
        <taxon>Insecta</taxon>
        <taxon>Pterygota</taxon>
        <taxon>Neoptera</taxon>
        <taxon>Endopterygota</taxon>
        <taxon>Diptera</taxon>
        <taxon>Nematocera</taxon>
        <taxon>Sciaroidea</taxon>
        <taxon>Sciaridae</taxon>
        <taxon>Pseudolycoriella</taxon>
    </lineage>
</organism>
<protein>
    <submittedName>
        <fullName evidence="1">NOF-FB transposable element</fullName>
    </submittedName>
</protein>
<dbReference type="OrthoDB" id="7760091at2759"/>
<evidence type="ECO:0000313" key="1">
    <source>
        <dbReference type="EMBL" id="KAJ6639272.1"/>
    </source>
</evidence>
<gene>
    <name evidence="1" type="primary">NOF_2</name>
    <name evidence="1" type="ORF">Bhyg_12015</name>
</gene>
<dbReference type="EMBL" id="WJQU01000003">
    <property type="protein sequence ID" value="KAJ6639272.1"/>
    <property type="molecule type" value="Genomic_DNA"/>
</dbReference>
<proteinExistence type="predicted"/>
<evidence type="ECO:0000313" key="2">
    <source>
        <dbReference type="Proteomes" id="UP001151699"/>
    </source>
</evidence>
<accession>A0A9Q0S022</accession>
<name>A0A9Q0S022_9DIPT</name>
<keyword evidence="2" id="KW-1185">Reference proteome</keyword>
<reference evidence="1" key="1">
    <citation type="submission" date="2022-07" db="EMBL/GenBank/DDBJ databases">
        <authorList>
            <person name="Trinca V."/>
            <person name="Uliana J.V.C."/>
            <person name="Torres T.T."/>
            <person name="Ward R.J."/>
            <person name="Monesi N."/>
        </authorList>
    </citation>
    <scope>NUCLEOTIDE SEQUENCE</scope>
    <source>
        <strain evidence="1">HSMRA1968</strain>
        <tissue evidence="1">Whole embryos</tissue>
    </source>
</reference>
<sequence length="448" mass="51606">MGQPDYTKTAIRNELKSVIKDMKKVKRNKKSAEDFRTIENLRKKNVFYVKADKGNSLVIMEKSDYENRMKDLIKENDYMVLNRDPLRQMVTKTKEIIARIVLVFKVWKKVSPVPVRYNRKADRQRHKHGGGSFVTLKPATLHGFIKEKPISESETVRICFSIKQFNQRPHDDDDGTKTVKNTGEKVKQVQRSSKSALAIHQQMAAENILMFGKPKGRMFSLNALRCAKYRMKNIQKLSDCPFTALMFLQATNTHADTIHMIGMNPLVVIYTSLNQMRLYGAYRKQSFGGVNRKPILLFSLCISDQFQISVHSSLTEKQDANFVKYWLEEFLRLGGSIPNEFICDMSAALLSAAVQAYGQKRSMLDYLNSLYNILNSINDVKPKCFVRIDIAHFIKDVATCNPLKNVRIKHRYFFIRSVALMLKMRSLSQIRNHILAVMVVASSQTEEQ</sequence>
<dbReference type="Proteomes" id="UP001151699">
    <property type="component" value="Chromosome X"/>
</dbReference>